<dbReference type="Pfam" id="PF00171">
    <property type="entry name" value="Aldedh"/>
    <property type="match status" value="3"/>
</dbReference>
<evidence type="ECO:0000259" key="9">
    <source>
        <dbReference type="Pfam" id="PF00171"/>
    </source>
</evidence>
<feature type="domain" description="Aldehyde dehydrogenase" evidence="9">
    <location>
        <begin position="36"/>
        <end position="460"/>
    </location>
</feature>
<evidence type="ECO:0000313" key="11">
    <source>
        <dbReference type="Proteomes" id="UP000494165"/>
    </source>
</evidence>
<keyword evidence="8" id="KW-0812">Transmembrane</keyword>
<feature type="region of interest" description="Disordered" evidence="7">
    <location>
        <begin position="1"/>
        <end position="26"/>
    </location>
</feature>
<dbReference type="InterPro" id="IPR029510">
    <property type="entry name" value="Ald_DH_CS_GLU"/>
</dbReference>
<keyword evidence="6" id="KW-0175">Coiled coil</keyword>
<dbReference type="FunFam" id="3.40.309.10:FF:000003">
    <property type="entry name" value="Aldehyde dehydrogenase"/>
    <property type="match status" value="3"/>
</dbReference>
<feature type="domain" description="Aldehyde dehydrogenase" evidence="9">
    <location>
        <begin position="554"/>
        <end position="961"/>
    </location>
</feature>
<dbReference type="PANTHER" id="PTHR43570:SF16">
    <property type="entry name" value="ALDEHYDE DEHYDROGENASE TYPE III, ISOFORM Q"/>
    <property type="match status" value="1"/>
</dbReference>
<dbReference type="OrthoDB" id="440325at2759"/>
<feature type="transmembrane region" description="Helical" evidence="8">
    <location>
        <begin position="1005"/>
        <end position="1029"/>
    </location>
</feature>
<keyword evidence="2 5" id="KW-0560">Oxidoreductase</keyword>
<dbReference type="CDD" id="cd07132">
    <property type="entry name" value="ALDH_F3AB"/>
    <property type="match status" value="1"/>
</dbReference>
<feature type="domain" description="Aldehyde dehydrogenase" evidence="9">
    <location>
        <begin position="1064"/>
        <end position="1455"/>
    </location>
</feature>
<keyword evidence="8" id="KW-1133">Transmembrane helix</keyword>
<dbReference type="InterPro" id="IPR016163">
    <property type="entry name" value="Ald_DH_C"/>
</dbReference>
<comment type="caution">
    <text evidence="10">The sequence shown here is derived from an EMBL/GenBank/DDBJ whole genome shotgun (WGS) entry which is preliminary data.</text>
</comment>
<dbReference type="PANTHER" id="PTHR43570">
    <property type="entry name" value="ALDEHYDE DEHYDROGENASE"/>
    <property type="match status" value="1"/>
</dbReference>
<dbReference type="Gene3D" id="3.40.605.10">
    <property type="entry name" value="Aldehyde Dehydrogenase, Chain A, domain 1"/>
    <property type="match status" value="3"/>
</dbReference>
<keyword evidence="11" id="KW-1185">Reference proteome</keyword>
<proteinExistence type="inferred from homology"/>
<protein>
    <recommendedName>
        <fullName evidence="9">Aldehyde dehydrogenase domain-containing protein</fullName>
    </recommendedName>
</protein>
<dbReference type="EMBL" id="CADEPI010000652">
    <property type="protein sequence ID" value="CAB3387938.1"/>
    <property type="molecule type" value="Genomic_DNA"/>
</dbReference>
<feature type="active site" evidence="4">
    <location>
        <position position="242"/>
    </location>
</feature>
<dbReference type="Proteomes" id="UP000494165">
    <property type="component" value="Unassembled WGS sequence"/>
</dbReference>
<sequence length="1589" mass="177610">MSADLEEVRVVDDSGAETDPRHAGAPVEPVVEMSTYSSVVQRAHNAFQSGRTRDVDFRRRTLKQLLRMYEENTSEMLEVLNKDLRKSKQEATVLEVEYLKNDIRACLAHLDEWVKPEKPPKGLVNMLDDVFLYREPFGVALVMGAWNYPLQLTLLPMHGAVSAGNCVILKPSELSPNSAKLIAELIPKYLDQECYQVVLGGIPETTLLLKERFDYIFYTGSTTVGKIVRDAANQHLTPVTLELGGKSPTYLDSSCDIEIATKRILWGKLINVGQTCIAPDYLLCTKQVQDKFVATAKRVLSSWFGDNPIESPDLGRIINERHFNRLQGLLKSTTGRVVVGGDGNSEERFIPPTIIADVAPTDPIMQEEIFGPILPIINVENAYEAIKFINSREKPLALYIFTESKRDRELILNNTSSGGVCCNDVVMHLGVENLPFGGVGQSGIGQYHGKVSFDEFSHTKGCLVRNFGFIGETLGGFRYPPYSENNIKMLNMLMKKRNSFGLFKCLPKVALFALGAASVLVVQAIVRATNGDSESSRRRRCIRVFLSGRTRSEEFRRRNLQRLLQLYEENTKEILAALKADLGKSSKEANLLELDYIKSELQCALFKLHKWMNPPKPYKNLMYFFDGVRLINEPLGVVLIIAPYNYPLKLLTLPLHGAIASGNCVILKPSHLTTQTSALIARLVPKYLDPECFKVVLADAAGTQELLEHKFDYIFATCSNATGRLVAAAAARQMTPSSIQMGGKCPLFLDEQIGNFDAAVKRIAYAKTVNLGQMCMAPDYILCTPRTRDKFVTLFQKTMQQFFTDDMRQSEHSGRIVSKEHVKRLEKMLSGTKGTVVFGGEVDTDQRWVSPTLVVDVPHNDTLMQAEIFGPILPVVCVASAEEAVHFIRARDKPLVVYLFSENAATHKLFSQSTFSGALSINECIIYSGIEDLPFGGVGASAMGPKYHGYSSFLTFTNQKGVHVKKLNWFSELLTSAKYPRKESLLGNMLNKFALTPRRQDEGRLLIYLVVALLAFAAFLFYSAVILYLTKNCFLRAEATEDDWVCTGLDYLMSMEEIIVQKLQNTKEILAALKADLGKNSKEANLLELGYIKSELQCTLFKLHKWMNPPKPYKNIMYFFDDVRLINEPLGVVLIISPYNYPLKLLSLPLHGAIASGNCVVLKPSHLAPQTSALIARLVPKYLDPECFKVVLADAAGTQELLENKFDYIFATCSNETGRVVAAAAARQMTPSSIQMGGKCPVFFDEQIDNFDTAVKRIAYAKTVNVGQMCMAPDYILCTPRTRDKFVKHFQETMQQFFTDDMRQSEDLGKIVSKEHVKRLEKMLSGTKGRVVFGGDVDADRGWVSPTLVVDVPQDDTLMQAEIFGPILPVVCVASAEEAVRFIRARDKPLVIYLFSENTATHELFRRSTFSGALSINECIVYSGIEDLPFGGVGASGMGPKYHGHSSYLTFTNQKGMQAKRLNWFSELMAKPKYPRCDSTLGRMLIDFALTPRRQDRTRLFIYSGFTLMAFTVLLFCAAVIFFLTENRVQNSEATGDYWTCTGLNPLVSMENYAVQNNCSSNSSNFATKRIIDRFLSFGAYILSIDTLP</sequence>
<dbReference type="SUPFAM" id="SSF53720">
    <property type="entry name" value="ALDH-like"/>
    <property type="match status" value="3"/>
</dbReference>
<evidence type="ECO:0000256" key="2">
    <source>
        <dbReference type="ARBA" id="ARBA00023002"/>
    </source>
</evidence>
<reference evidence="10 11" key="1">
    <citation type="submission" date="2020-04" db="EMBL/GenBank/DDBJ databases">
        <authorList>
            <person name="Alioto T."/>
            <person name="Alioto T."/>
            <person name="Gomez Garrido J."/>
        </authorList>
    </citation>
    <scope>NUCLEOTIDE SEQUENCE [LARGE SCALE GENOMIC DNA]</scope>
</reference>
<dbReference type="InterPro" id="IPR015590">
    <property type="entry name" value="Aldehyde_DH_dom"/>
</dbReference>
<dbReference type="PROSITE" id="PS00687">
    <property type="entry name" value="ALDEHYDE_DEHYDR_GLU"/>
    <property type="match status" value="1"/>
</dbReference>
<dbReference type="GO" id="GO:0005737">
    <property type="term" value="C:cytoplasm"/>
    <property type="evidence" value="ECO:0007669"/>
    <property type="project" value="TreeGrafter"/>
</dbReference>
<comment type="similarity">
    <text evidence="1 5">Belongs to the aldehyde dehydrogenase family.</text>
</comment>
<feature type="coiled-coil region" evidence="6">
    <location>
        <begin position="70"/>
        <end position="97"/>
    </location>
</feature>
<evidence type="ECO:0000256" key="8">
    <source>
        <dbReference type="SAM" id="Phobius"/>
    </source>
</evidence>
<dbReference type="Gene3D" id="3.40.309.10">
    <property type="entry name" value="Aldehyde Dehydrogenase, Chain A, domain 2"/>
    <property type="match status" value="3"/>
</dbReference>
<evidence type="ECO:0000256" key="4">
    <source>
        <dbReference type="PROSITE-ProRule" id="PRU10007"/>
    </source>
</evidence>
<dbReference type="GO" id="GO:0006081">
    <property type="term" value="P:aldehyde metabolic process"/>
    <property type="evidence" value="ECO:0007669"/>
    <property type="project" value="InterPro"/>
</dbReference>
<evidence type="ECO:0000256" key="1">
    <source>
        <dbReference type="ARBA" id="ARBA00009986"/>
    </source>
</evidence>
<evidence type="ECO:0000313" key="10">
    <source>
        <dbReference type="EMBL" id="CAB3387938.1"/>
    </source>
</evidence>
<gene>
    <name evidence="10" type="ORF">CLODIP_2_CD00967</name>
</gene>
<dbReference type="FunFam" id="3.40.605.10:FF:000004">
    <property type="entry name" value="Aldehyde dehydrogenase"/>
    <property type="match status" value="3"/>
</dbReference>
<evidence type="ECO:0000256" key="7">
    <source>
        <dbReference type="SAM" id="MobiDB-lite"/>
    </source>
</evidence>
<accession>A0A8S1E4T2</accession>
<dbReference type="InterPro" id="IPR016161">
    <property type="entry name" value="Ald_DH/histidinol_DH"/>
</dbReference>
<name>A0A8S1E4T2_9INSE</name>
<evidence type="ECO:0000256" key="6">
    <source>
        <dbReference type="SAM" id="Coils"/>
    </source>
</evidence>
<evidence type="ECO:0000256" key="3">
    <source>
        <dbReference type="ARBA" id="ARBA00023027"/>
    </source>
</evidence>
<dbReference type="InterPro" id="IPR016162">
    <property type="entry name" value="Ald_DH_N"/>
</dbReference>
<dbReference type="GO" id="GO:0004029">
    <property type="term" value="F:aldehyde dehydrogenase (NAD+) activity"/>
    <property type="evidence" value="ECO:0007669"/>
    <property type="project" value="TreeGrafter"/>
</dbReference>
<feature type="transmembrane region" description="Helical" evidence="8">
    <location>
        <begin position="1500"/>
        <end position="1524"/>
    </location>
</feature>
<evidence type="ECO:0000256" key="5">
    <source>
        <dbReference type="RuleBase" id="RU003345"/>
    </source>
</evidence>
<keyword evidence="3" id="KW-0520">NAD</keyword>
<dbReference type="InterPro" id="IPR012394">
    <property type="entry name" value="Aldehyde_DH_NAD(P)"/>
</dbReference>
<organism evidence="10 11">
    <name type="scientific">Cloeon dipterum</name>
    <dbReference type="NCBI Taxonomy" id="197152"/>
    <lineage>
        <taxon>Eukaryota</taxon>
        <taxon>Metazoa</taxon>
        <taxon>Ecdysozoa</taxon>
        <taxon>Arthropoda</taxon>
        <taxon>Hexapoda</taxon>
        <taxon>Insecta</taxon>
        <taxon>Pterygota</taxon>
        <taxon>Palaeoptera</taxon>
        <taxon>Ephemeroptera</taxon>
        <taxon>Pisciforma</taxon>
        <taxon>Baetidae</taxon>
        <taxon>Cloeon</taxon>
    </lineage>
</organism>
<feature type="compositionally biased region" description="Basic and acidic residues" evidence="7">
    <location>
        <begin position="1"/>
        <end position="22"/>
    </location>
</feature>
<keyword evidence="8" id="KW-0472">Membrane</keyword>